<evidence type="ECO:0000313" key="8">
    <source>
        <dbReference type="Proteomes" id="UP001054846"/>
    </source>
</evidence>
<feature type="transmembrane region" description="Helical" evidence="6">
    <location>
        <begin position="195"/>
        <end position="213"/>
    </location>
</feature>
<dbReference type="InterPro" id="IPR004923">
    <property type="entry name" value="FTR1/Fip1/EfeU"/>
</dbReference>
<comment type="similarity">
    <text evidence="2">Belongs to the oxidase-dependent Fe transporter (OFeT) (TC 9.A.10.1) family.</text>
</comment>
<organism evidence="7 8">
    <name type="scientific">Gloeobacter morelensis MG652769</name>
    <dbReference type="NCBI Taxonomy" id="2781736"/>
    <lineage>
        <taxon>Bacteria</taxon>
        <taxon>Bacillati</taxon>
        <taxon>Cyanobacteriota</taxon>
        <taxon>Cyanophyceae</taxon>
        <taxon>Gloeobacterales</taxon>
        <taxon>Gloeobacteraceae</taxon>
        <taxon>Gloeobacter</taxon>
        <taxon>Gloeobacter morelensis</taxon>
    </lineage>
</organism>
<dbReference type="Pfam" id="PF03239">
    <property type="entry name" value="FTR1"/>
    <property type="match status" value="1"/>
</dbReference>
<dbReference type="EMBL" id="CP063845">
    <property type="protein sequence ID" value="UFP94163.1"/>
    <property type="molecule type" value="Genomic_DNA"/>
</dbReference>
<feature type="transmembrane region" description="Helical" evidence="6">
    <location>
        <begin position="85"/>
        <end position="103"/>
    </location>
</feature>
<protein>
    <submittedName>
        <fullName evidence="7">FTR1 family iron permease</fullName>
    </submittedName>
</protein>
<evidence type="ECO:0000256" key="1">
    <source>
        <dbReference type="ARBA" id="ARBA00004141"/>
    </source>
</evidence>
<keyword evidence="3 6" id="KW-0812">Transmembrane</keyword>
<evidence type="ECO:0000256" key="5">
    <source>
        <dbReference type="ARBA" id="ARBA00023136"/>
    </source>
</evidence>
<evidence type="ECO:0000256" key="3">
    <source>
        <dbReference type="ARBA" id="ARBA00022692"/>
    </source>
</evidence>
<keyword evidence="4 6" id="KW-1133">Transmembrane helix</keyword>
<reference evidence="7 8" key="1">
    <citation type="journal article" date="2021" name="Genome Biol. Evol.">
        <title>Complete Genome Sequencing of a Novel Gloeobacter Species from a Waterfall Cave in Mexico.</title>
        <authorList>
            <person name="Saw J.H."/>
            <person name="Cardona T."/>
            <person name="Montejano G."/>
        </authorList>
    </citation>
    <scope>NUCLEOTIDE SEQUENCE [LARGE SCALE GENOMIC DNA]</scope>
    <source>
        <strain evidence="7">MG652769</strain>
    </source>
</reference>
<dbReference type="RefSeq" id="WP_230841219.1">
    <property type="nucleotide sequence ID" value="NZ_CP063845.1"/>
</dbReference>
<evidence type="ECO:0000256" key="2">
    <source>
        <dbReference type="ARBA" id="ARBA00008333"/>
    </source>
</evidence>
<dbReference type="Proteomes" id="UP001054846">
    <property type="component" value="Chromosome"/>
</dbReference>
<evidence type="ECO:0000313" key="7">
    <source>
        <dbReference type="EMBL" id="UFP94163.1"/>
    </source>
</evidence>
<keyword evidence="5 6" id="KW-0472">Membrane</keyword>
<feature type="transmembrane region" description="Helical" evidence="6">
    <location>
        <begin position="276"/>
        <end position="296"/>
    </location>
</feature>
<feature type="transmembrane region" description="Helical" evidence="6">
    <location>
        <begin position="43"/>
        <end position="65"/>
    </location>
</feature>
<accession>A0ABY3PKK8</accession>
<keyword evidence="8" id="KW-1185">Reference proteome</keyword>
<gene>
    <name evidence="7" type="ORF">ISF26_20765</name>
</gene>
<comment type="subcellular location">
    <subcellularLocation>
        <location evidence="1">Membrane</location>
        <topology evidence="1">Multi-pass membrane protein</topology>
    </subcellularLocation>
</comment>
<dbReference type="PANTHER" id="PTHR31632">
    <property type="entry name" value="IRON TRANSPORTER FTH1"/>
    <property type="match status" value="1"/>
</dbReference>
<evidence type="ECO:0000256" key="4">
    <source>
        <dbReference type="ARBA" id="ARBA00022989"/>
    </source>
</evidence>
<sequence>MDFAAALPTFAITLREGVEAALVVGIVLACLKKAGRTHLNRWVWGGVAGGLAASTAVGLLFGWLLGNLSTTNQKYAPAVEPLLEGLFGLLAIAMLSWMLIWMTRQARTLKGQVEASVGEALTRERAAGWAIAGLILFTVLREGFETVLFVTSYFRQGFVPAFGAVAGILVAVAIAVLLFRWGVRIDLRRFFQTMGLLLLLIVSGLVVTSLGHFDAALRALAQIDRASESLCFLSERFTRNASCVLGPQVWDGTRILPQNQPAGMLLGALFGYAERLYLVQTLFYALFLVGVGSVYWQSVTGRPLLPLKSRGGATRTPTA</sequence>
<name>A0ABY3PKK8_9CYAN</name>
<dbReference type="PANTHER" id="PTHR31632:SF2">
    <property type="entry name" value="PLASMA MEMBRANE IRON PERMEASE"/>
    <property type="match status" value="1"/>
</dbReference>
<feature type="transmembrane region" description="Helical" evidence="6">
    <location>
        <begin position="124"/>
        <end position="141"/>
    </location>
</feature>
<feature type="transmembrane region" description="Helical" evidence="6">
    <location>
        <begin position="12"/>
        <end position="31"/>
    </location>
</feature>
<proteinExistence type="inferred from homology"/>
<evidence type="ECO:0000256" key="6">
    <source>
        <dbReference type="SAM" id="Phobius"/>
    </source>
</evidence>
<feature type="transmembrane region" description="Helical" evidence="6">
    <location>
        <begin position="161"/>
        <end position="183"/>
    </location>
</feature>